<dbReference type="EC" id="2.5.1.87" evidence="5"/>
<keyword evidence="9" id="KW-0460">Magnesium</keyword>
<keyword evidence="7" id="KW-0812">Transmembrane</keyword>
<dbReference type="Proteomes" id="UP001430848">
    <property type="component" value="Unassembled WGS sequence"/>
</dbReference>
<evidence type="ECO:0000256" key="8">
    <source>
        <dbReference type="ARBA" id="ARBA00022824"/>
    </source>
</evidence>
<evidence type="ECO:0000256" key="9">
    <source>
        <dbReference type="ARBA" id="ARBA00022842"/>
    </source>
</evidence>
<organism evidence="13 14">
    <name type="scientific">Diaporthe eres</name>
    <name type="common">Phomopsis oblonga</name>
    <dbReference type="NCBI Taxonomy" id="83184"/>
    <lineage>
        <taxon>Eukaryota</taxon>
        <taxon>Fungi</taxon>
        <taxon>Dikarya</taxon>
        <taxon>Ascomycota</taxon>
        <taxon>Pezizomycotina</taxon>
        <taxon>Sordariomycetes</taxon>
        <taxon>Sordariomycetidae</taxon>
        <taxon>Diaporthales</taxon>
        <taxon>Diaporthaceae</taxon>
        <taxon>Diaporthe</taxon>
        <taxon>Diaporthe eres species complex</taxon>
    </lineage>
</organism>
<comment type="cofactor">
    <cofactor evidence="1">
        <name>Mg(2+)</name>
        <dbReference type="ChEBI" id="CHEBI:18420"/>
    </cofactor>
</comment>
<evidence type="ECO:0000256" key="1">
    <source>
        <dbReference type="ARBA" id="ARBA00001946"/>
    </source>
</evidence>
<protein>
    <recommendedName>
        <fullName evidence="5">ditrans,polycis-polyprenyl diphosphate synthase [(2E,6E)-farnesyldiphosphate specific]</fullName>
        <ecNumber evidence="5">2.5.1.87</ecNumber>
    </recommendedName>
</protein>
<evidence type="ECO:0000256" key="4">
    <source>
        <dbReference type="ARBA" id="ARBA00005432"/>
    </source>
</evidence>
<accession>A0ABR1PLD6</accession>
<evidence type="ECO:0000256" key="7">
    <source>
        <dbReference type="ARBA" id="ARBA00022692"/>
    </source>
</evidence>
<proteinExistence type="inferred from homology"/>
<name>A0ABR1PLD6_DIAER</name>
<keyword evidence="11" id="KW-0472">Membrane</keyword>
<comment type="catalytic activity">
    <reaction evidence="12">
        <text>n isopentenyl diphosphate + (2E,6E)-farnesyl diphosphate = a di-trans,poly-cis-polyprenyl diphosphate + n diphosphate</text>
        <dbReference type="Rhea" id="RHEA:53008"/>
        <dbReference type="Rhea" id="RHEA-COMP:19494"/>
        <dbReference type="ChEBI" id="CHEBI:33019"/>
        <dbReference type="ChEBI" id="CHEBI:128769"/>
        <dbReference type="ChEBI" id="CHEBI:136960"/>
        <dbReference type="ChEBI" id="CHEBI:175763"/>
        <dbReference type="EC" id="2.5.1.87"/>
    </reaction>
</comment>
<evidence type="ECO:0000256" key="5">
    <source>
        <dbReference type="ARBA" id="ARBA00012596"/>
    </source>
</evidence>
<dbReference type="Gene3D" id="3.40.1180.10">
    <property type="entry name" value="Decaprenyl diphosphate synthase-like"/>
    <property type="match status" value="1"/>
</dbReference>
<dbReference type="PANTHER" id="PTHR21528:SF0">
    <property type="entry name" value="DEHYDRODOLICHYL DIPHOSPHATE SYNTHASE COMPLEX SUBUNIT NUS1"/>
    <property type="match status" value="1"/>
</dbReference>
<comment type="caution">
    <text evidence="13">The sequence shown here is derived from an EMBL/GenBank/DDBJ whole genome shotgun (WGS) entry which is preliminary data.</text>
</comment>
<keyword evidence="8" id="KW-0256">Endoplasmic reticulum</keyword>
<comment type="subcellular location">
    <subcellularLocation>
        <location evidence="2">Endoplasmic reticulum membrane</location>
    </subcellularLocation>
</comment>
<dbReference type="PANTHER" id="PTHR21528">
    <property type="entry name" value="DEHYDRODOLICHYL DIPHOSPHATE SYNTHASE COMPLEX SUBUNIT NUS1"/>
    <property type="match status" value="1"/>
</dbReference>
<comment type="similarity">
    <text evidence="4">Belongs to the UPP synthase family.</text>
</comment>
<dbReference type="EMBL" id="JAKNSF020000004">
    <property type="protein sequence ID" value="KAK7739470.1"/>
    <property type="molecule type" value="Genomic_DNA"/>
</dbReference>
<evidence type="ECO:0000256" key="10">
    <source>
        <dbReference type="ARBA" id="ARBA00022989"/>
    </source>
</evidence>
<dbReference type="SUPFAM" id="SSF64005">
    <property type="entry name" value="Undecaprenyl diphosphate synthase"/>
    <property type="match status" value="1"/>
</dbReference>
<dbReference type="InterPro" id="IPR038887">
    <property type="entry name" value="Nus1/NgBR"/>
</dbReference>
<keyword evidence="14" id="KW-1185">Reference proteome</keyword>
<evidence type="ECO:0000256" key="11">
    <source>
        <dbReference type="ARBA" id="ARBA00023136"/>
    </source>
</evidence>
<dbReference type="InterPro" id="IPR036424">
    <property type="entry name" value="UPP_synth-like_sf"/>
</dbReference>
<evidence type="ECO:0000256" key="12">
    <source>
        <dbReference type="ARBA" id="ARBA00047353"/>
    </source>
</evidence>
<reference evidence="13 14" key="1">
    <citation type="submission" date="2024-02" db="EMBL/GenBank/DDBJ databases">
        <title>De novo assembly and annotation of 12 fungi associated with fruit tree decline syndrome in Ontario, Canada.</title>
        <authorList>
            <person name="Sulman M."/>
            <person name="Ellouze W."/>
            <person name="Ilyukhin E."/>
        </authorList>
    </citation>
    <scope>NUCLEOTIDE SEQUENCE [LARGE SCALE GENOMIC DNA]</scope>
    <source>
        <strain evidence="13 14">M169</strain>
    </source>
</reference>
<sequence length="349" mass="39943">MPFDTKDTQVYRRNEKAGGKLLTPEERIKLLEVKPYLPPTKQDQEREERAQGRRITFGVRNFLRTQLHILTFTIIHAIFSIYIHTRQAYHAVRDRTYSIFFYHHRDPAMIQRDVKRLSKVPKVLGVILRVEEDGKGGAELERLVNEIAEVSAWCASAGIPALNVYEKTGAPLHVRRASLQLTGYLGLLKQYLPETHRAISQNLRSYFGKQHPTLTVCAPHAQSIESPSSPQTANFGEAVSHLTMRLICAEDGRDSMVDLTKTLAEMAQKHKISPADIEQRLLDVELRESVMEESDLLIIFGPHIEFQGYPPWHLHLTEIYHVPDNESVGYQVFYSGLCKYANAQFRLGR</sequence>
<gene>
    <name evidence="13" type="ORF">SLS63_001815</name>
</gene>
<keyword evidence="10" id="KW-1133">Transmembrane helix</keyword>
<evidence type="ECO:0000256" key="6">
    <source>
        <dbReference type="ARBA" id="ARBA00022679"/>
    </source>
</evidence>
<keyword evidence="6" id="KW-0808">Transferase</keyword>
<evidence type="ECO:0000256" key="3">
    <source>
        <dbReference type="ARBA" id="ARBA00004922"/>
    </source>
</evidence>
<evidence type="ECO:0000313" key="14">
    <source>
        <dbReference type="Proteomes" id="UP001430848"/>
    </source>
</evidence>
<evidence type="ECO:0000256" key="2">
    <source>
        <dbReference type="ARBA" id="ARBA00004586"/>
    </source>
</evidence>
<evidence type="ECO:0000313" key="13">
    <source>
        <dbReference type="EMBL" id="KAK7739470.1"/>
    </source>
</evidence>
<comment type="pathway">
    <text evidence="3">Protein modification; protein glycosylation.</text>
</comment>